<feature type="compositionally biased region" description="Basic and acidic residues" evidence="5">
    <location>
        <begin position="212"/>
        <end position="221"/>
    </location>
</feature>
<keyword evidence="2 6" id="KW-0812">Transmembrane</keyword>
<evidence type="ECO:0000256" key="2">
    <source>
        <dbReference type="ARBA" id="ARBA00022692"/>
    </source>
</evidence>
<reference evidence="7 8" key="1">
    <citation type="submission" date="2019-02" db="EMBL/GenBank/DDBJ databases">
        <title>Deep-cultivation of Planctomycetes and their phenomic and genomic characterization uncovers novel biology.</title>
        <authorList>
            <person name="Wiegand S."/>
            <person name="Jogler M."/>
            <person name="Boedeker C."/>
            <person name="Pinto D."/>
            <person name="Vollmers J."/>
            <person name="Rivas-Marin E."/>
            <person name="Kohn T."/>
            <person name="Peeters S.H."/>
            <person name="Heuer A."/>
            <person name="Rast P."/>
            <person name="Oberbeckmann S."/>
            <person name="Bunk B."/>
            <person name="Jeske O."/>
            <person name="Meyerdierks A."/>
            <person name="Storesund J.E."/>
            <person name="Kallscheuer N."/>
            <person name="Luecker S."/>
            <person name="Lage O.M."/>
            <person name="Pohl T."/>
            <person name="Merkel B.J."/>
            <person name="Hornburger P."/>
            <person name="Mueller R.-W."/>
            <person name="Bruemmer F."/>
            <person name="Labrenz M."/>
            <person name="Spormann A.M."/>
            <person name="Op den Camp H."/>
            <person name="Overmann J."/>
            <person name="Amann R."/>
            <person name="Jetten M.S.M."/>
            <person name="Mascher T."/>
            <person name="Medema M.H."/>
            <person name="Devos D.P."/>
            <person name="Kaster A.-K."/>
            <person name="Ovreas L."/>
            <person name="Rohde M."/>
            <person name="Galperin M.Y."/>
            <person name="Jogler C."/>
        </authorList>
    </citation>
    <scope>NUCLEOTIDE SEQUENCE [LARGE SCALE GENOMIC DNA]</scope>
    <source>
        <strain evidence="7 8">Pan241w</strain>
    </source>
</reference>
<evidence type="ECO:0000256" key="5">
    <source>
        <dbReference type="SAM" id="MobiDB-lite"/>
    </source>
</evidence>
<feature type="transmembrane region" description="Helical" evidence="6">
    <location>
        <begin position="62"/>
        <end position="81"/>
    </location>
</feature>
<evidence type="ECO:0000256" key="1">
    <source>
        <dbReference type="ARBA" id="ARBA00004141"/>
    </source>
</evidence>
<protein>
    <submittedName>
        <fullName evidence="7">Colicin V production protein</fullName>
    </submittedName>
</protein>
<dbReference type="Proteomes" id="UP000317171">
    <property type="component" value="Chromosome"/>
</dbReference>
<evidence type="ECO:0000313" key="7">
    <source>
        <dbReference type="EMBL" id="QDT40175.1"/>
    </source>
</evidence>
<dbReference type="RefSeq" id="WP_145209678.1">
    <property type="nucleotide sequence ID" value="NZ_CP036269.1"/>
</dbReference>
<dbReference type="Pfam" id="PF02674">
    <property type="entry name" value="Colicin_V"/>
    <property type="match status" value="1"/>
</dbReference>
<keyword evidence="3 6" id="KW-1133">Transmembrane helix</keyword>
<dbReference type="InterPro" id="IPR003825">
    <property type="entry name" value="Colicin-V_CvpA"/>
</dbReference>
<dbReference type="AlphaFoldDB" id="A0A517R8H5"/>
<dbReference type="OrthoDB" id="272639at2"/>
<gene>
    <name evidence="7" type="ORF">Pan241w_02310</name>
</gene>
<keyword evidence="4 6" id="KW-0472">Membrane</keyword>
<feature type="region of interest" description="Disordered" evidence="5">
    <location>
        <begin position="199"/>
        <end position="221"/>
    </location>
</feature>
<feature type="transmembrane region" description="Helical" evidence="6">
    <location>
        <begin position="28"/>
        <end position="50"/>
    </location>
</feature>
<dbReference type="GO" id="GO:0009403">
    <property type="term" value="P:toxin biosynthetic process"/>
    <property type="evidence" value="ECO:0007669"/>
    <property type="project" value="InterPro"/>
</dbReference>
<accession>A0A517R8H5</accession>
<comment type="subcellular location">
    <subcellularLocation>
        <location evidence="1">Membrane</location>
        <topology evidence="1">Multi-pass membrane protein</topology>
    </subcellularLocation>
</comment>
<evidence type="ECO:0000256" key="4">
    <source>
        <dbReference type="ARBA" id="ARBA00023136"/>
    </source>
</evidence>
<feature type="transmembrane region" description="Helical" evidence="6">
    <location>
        <begin position="101"/>
        <end position="122"/>
    </location>
</feature>
<name>A0A517R8H5_9PLAN</name>
<proteinExistence type="predicted"/>
<evidence type="ECO:0000256" key="3">
    <source>
        <dbReference type="ARBA" id="ARBA00022989"/>
    </source>
</evidence>
<evidence type="ECO:0000256" key="6">
    <source>
        <dbReference type="SAM" id="Phobius"/>
    </source>
</evidence>
<sequence>MIDILLLAILGIVTWCVASEGAWGAAFIFVSVLLAGLLAMNYFEPLATFLTNNVASSGTWRLRWDSIALVGLFVGFIFLFREITVRIAPTYMQVHPLVHEIARWGFAAMTGYIAMAFLLTALHTTPLPREFAGFTPERNNFFGVVAPDRQWLGFTQYVSEKSMRNGAMGHLFDGPEYSFPQQSNNIWPSFPIRYASRRGSGASAGVAPAKPASEEKASRSF</sequence>
<organism evidence="7 8">
    <name type="scientific">Gimesia alba</name>
    <dbReference type="NCBI Taxonomy" id="2527973"/>
    <lineage>
        <taxon>Bacteria</taxon>
        <taxon>Pseudomonadati</taxon>
        <taxon>Planctomycetota</taxon>
        <taxon>Planctomycetia</taxon>
        <taxon>Planctomycetales</taxon>
        <taxon>Planctomycetaceae</taxon>
        <taxon>Gimesia</taxon>
    </lineage>
</organism>
<keyword evidence="8" id="KW-1185">Reference proteome</keyword>
<dbReference type="GO" id="GO:0016020">
    <property type="term" value="C:membrane"/>
    <property type="evidence" value="ECO:0007669"/>
    <property type="project" value="UniProtKB-SubCell"/>
</dbReference>
<dbReference type="KEGG" id="gaz:Pan241w_02310"/>
<dbReference type="EMBL" id="CP036269">
    <property type="protein sequence ID" value="QDT40175.1"/>
    <property type="molecule type" value="Genomic_DNA"/>
</dbReference>
<evidence type="ECO:0000313" key="8">
    <source>
        <dbReference type="Proteomes" id="UP000317171"/>
    </source>
</evidence>